<gene>
    <name evidence="2" type="ORF">HJG63_007732</name>
</gene>
<feature type="compositionally biased region" description="Basic and acidic residues" evidence="1">
    <location>
        <begin position="1"/>
        <end position="13"/>
    </location>
</feature>
<feature type="compositionally biased region" description="Low complexity" evidence="1">
    <location>
        <begin position="99"/>
        <end position="108"/>
    </location>
</feature>
<dbReference type="Proteomes" id="UP000593571">
    <property type="component" value="Unassembled WGS sequence"/>
</dbReference>
<evidence type="ECO:0000256" key="1">
    <source>
        <dbReference type="SAM" id="MobiDB-lite"/>
    </source>
</evidence>
<evidence type="ECO:0000313" key="3">
    <source>
        <dbReference type="Proteomes" id="UP000593571"/>
    </source>
</evidence>
<proteinExistence type="predicted"/>
<feature type="compositionally biased region" description="Pro residues" evidence="1">
    <location>
        <begin position="82"/>
        <end position="98"/>
    </location>
</feature>
<comment type="caution">
    <text evidence="2">The sequence shown here is derived from an EMBL/GenBank/DDBJ whole genome shotgun (WGS) entry which is preliminary data.</text>
</comment>
<organism evidence="2 3">
    <name type="scientific">Rousettus aegyptiacus</name>
    <name type="common">Egyptian fruit bat</name>
    <name type="synonym">Pteropus aegyptiacus</name>
    <dbReference type="NCBI Taxonomy" id="9407"/>
    <lineage>
        <taxon>Eukaryota</taxon>
        <taxon>Metazoa</taxon>
        <taxon>Chordata</taxon>
        <taxon>Craniata</taxon>
        <taxon>Vertebrata</taxon>
        <taxon>Euteleostomi</taxon>
        <taxon>Mammalia</taxon>
        <taxon>Eutheria</taxon>
        <taxon>Laurasiatheria</taxon>
        <taxon>Chiroptera</taxon>
        <taxon>Yinpterochiroptera</taxon>
        <taxon>Pteropodoidea</taxon>
        <taxon>Pteropodidae</taxon>
        <taxon>Rousettinae</taxon>
        <taxon>Rousettus</taxon>
    </lineage>
</organism>
<protein>
    <submittedName>
        <fullName evidence="2">Uncharacterized protein</fullName>
    </submittedName>
</protein>
<sequence length="152" mass="15684">MLHIDRREPKELPSRCPWKRVKGKPSPTHPGSGAAVCSGHTRPTLTAGAAGGSGQGRASRRGVSRWHSAQPLPSARSAGPGGPRPPSRPTPPPRPPARSRPAGPSTSSCTAWQVAADDGVHRGSTATAPGTVRPAVNVTDRGTSMEPCLSRT</sequence>
<evidence type="ECO:0000313" key="2">
    <source>
        <dbReference type="EMBL" id="KAF6505839.1"/>
    </source>
</evidence>
<keyword evidence="3" id="KW-1185">Reference proteome</keyword>
<accession>A0A7J8KAI8</accession>
<reference evidence="2 3" key="1">
    <citation type="journal article" date="2020" name="Nature">
        <title>Six reference-quality genomes reveal evolution of bat adaptations.</title>
        <authorList>
            <person name="Jebb D."/>
            <person name="Huang Z."/>
            <person name="Pippel M."/>
            <person name="Hughes G.M."/>
            <person name="Lavrichenko K."/>
            <person name="Devanna P."/>
            <person name="Winkler S."/>
            <person name="Jermiin L.S."/>
            <person name="Skirmuntt E.C."/>
            <person name="Katzourakis A."/>
            <person name="Burkitt-Gray L."/>
            <person name="Ray D.A."/>
            <person name="Sullivan K.A.M."/>
            <person name="Roscito J.G."/>
            <person name="Kirilenko B.M."/>
            <person name="Davalos L.M."/>
            <person name="Corthals A.P."/>
            <person name="Power M.L."/>
            <person name="Jones G."/>
            <person name="Ransome R.D."/>
            <person name="Dechmann D.K.N."/>
            <person name="Locatelli A.G."/>
            <person name="Puechmaille S.J."/>
            <person name="Fedrigo O."/>
            <person name="Jarvis E.D."/>
            <person name="Hiller M."/>
            <person name="Vernes S.C."/>
            <person name="Myers E.W."/>
            <person name="Teeling E.C."/>
        </authorList>
    </citation>
    <scope>NUCLEOTIDE SEQUENCE [LARGE SCALE GENOMIC DNA]</scope>
    <source>
        <strain evidence="2">MRouAeg1</strain>
        <tissue evidence="2">Muscle</tissue>
    </source>
</reference>
<feature type="region of interest" description="Disordered" evidence="1">
    <location>
        <begin position="1"/>
        <end position="152"/>
    </location>
</feature>
<dbReference type="AlphaFoldDB" id="A0A7J8KAI8"/>
<name>A0A7J8KAI8_ROUAE</name>
<dbReference type="EMBL" id="JACASE010000001">
    <property type="protein sequence ID" value="KAF6505839.1"/>
    <property type="molecule type" value="Genomic_DNA"/>
</dbReference>